<feature type="region of interest" description="Disordered" evidence="1">
    <location>
        <begin position="45"/>
        <end position="67"/>
    </location>
</feature>
<dbReference type="EMBL" id="LLXE01000095">
    <property type="protein sequence ID" value="KUM62647.1"/>
    <property type="molecule type" value="Genomic_DNA"/>
</dbReference>
<protein>
    <submittedName>
        <fullName evidence="2">Uncharacterized protein</fullName>
    </submittedName>
</protein>
<dbReference type="AlphaFoldDB" id="A0A117NPP9"/>
<sequence>MPGYLPEVGRAHRKHSGTVRRMRDICSPNSLYSLYSKPIPSVHGSTNTDIIANPTDLKKQGLPEDSETPIAMSTHHEVPVRWVLSVLHFLSAGASGTLTSANSS</sequence>
<accession>A0A117NPP9</accession>
<evidence type="ECO:0000313" key="3">
    <source>
        <dbReference type="Proteomes" id="UP000055045"/>
    </source>
</evidence>
<name>A0A117NPP9_PENFR</name>
<organism evidence="2 3">
    <name type="scientific">Penicillium freii</name>
    <dbReference type="NCBI Taxonomy" id="48697"/>
    <lineage>
        <taxon>Eukaryota</taxon>
        <taxon>Fungi</taxon>
        <taxon>Dikarya</taxon>
        <taxon>Ascomycota</taxon>
        <taxon>Pezizomycotina</taxon>
        <taxon>Eurotiomycetes</taxon>
        <taxon>Eurotiomycetidae</taxon>
        <taxon>Eurotiales</taxon>
        <taxon>Aspergillaceae</taxon>
        <taxon>Penicillium</taxon>
    </lineage>
</organism>
<comment type="caution">
    <text evidence="2">The sequence shown here is derived from an EMBL/GenBank/DDBJ whole genome shotgun (WGS) entry which is preliminary data.</text>
</comment>
<reference evidence="2 3" key="1">
    <citation type="submission" date="2015-10" db="EMBL/GenBank/DDBJ databases">
        <title>Genome sequencing of Penicillium freii.</title>
        <authorList>
            <person name="Nguyen H.D."/>
            <person name="Visagie C.M."/>
            <person name="Seifert K.A."/>
        </authorList>
    </citation>
    <scope>NUCLEOTIDE SEQUENCE [LARGE SCALE GENOMIC DNA]</scope>
    <source>
        <strain evidence="2 3">DAOM 242723</strain>
    </source>
</reference>
<proteinExistence type="predicted"/>
<gene>
    <name evidence="2" type="ORF">ACN42_g4467</name>
</gene>
<keyword evidence="3" id="KW-1185">Reference proteome</keyword>
<dbReference type="Proteomes" id="UP000055045">
    <property type="component" value="Unassembled WGS sequence"/>
</dbReference>
<evidence type="ECO:0000256" key="1">
    <source>
        <dbReference type="SAM" id="MobiDB-lite"/>
    </source>
</evidence>
<evidence type="ECO:0000313" key="2">
    <source>
        <dbReference type="EMBL" id="KUM62647.1"/>
    </source>
</evidence>